<evidence type="ECO:0000313" key="7">
    <source>
        <dbReference type="WBParaSite" id="jg23353"/>
    </source>
</evidence>
<accession>A0A915DT21</accession>
<dbReference type="Proteomes" id="UP000887574">
    <property type="component" value="Unplaced"/>
</dbReference>
<evidence type="ECO:0000256" key="2">
    <source>
        <dbReference type="ARBA" id="ARBA00022912"/>
    </source>
</evidence>
<dbReference type="InterPro" id="IPR020422">
    <property type="entry name" value="TYR_PHOSPHATASE_DUAL_dom"/>
</dbReference>
<dbReference type="SMART" id="SM00195">
    <property type="entry name" value="DSPc"/>
    <property type="match status" value="1"/>
</dbReference>
<dbReference type="GO" id="GO:0004721">
    <property type="term" value="F:phosphoprotein phosphatase activity"/>
    <property type="evidence" value="ECO:0007669"/>
    <property type="project" value="UniProtKB-KW"/>
</dbReference>
<dbReference type="PROSITE" id="PS00383">
    <property type="entry name" value="TYR_PHOSPHATASE_1"/>
    <property type="match status" value="1"/>
</dbReference>
<feature type="region of interest" description="Disordered" evidence="3">
    <location>
        <begin position="227"/>
        <end position="276"/>
    </location>
</feature>
<feature type="compositionally biased region" description="Polar residues" evidence="3">
    <location>
        <begin position="231"/>
        <end position="245"/>
    </location>
</feature>
<dbReference type="InterPro" id="IPR000340">
    <property type="entry name" value="Dual-sp_phosphatase_cat-dom"/>
</dbReference>
<evidence type="ECO:0000256" key="1">
    <source>
        <dbReference type="ARBA" id="ARBA00022801"/>
    </source>
</evidence>
<feature type="domain" description="Tyrosine specific protein phosphatases" evidence="5">
    <location>
        <begin position="128"/>
        <end position="197"/>
    </location>
</feature>
<dbReference type="InterPro" id="IPR016130">
    <property type="entry name" value="Tyr_Pase_AS"/>
</dbReference>
<dbReference type="SMART" id="SM00404">
    <property type="entry name" value="PTPc_motif"/>
    <property type="match status" value="1"/>
</dbReference>
<keyword evidence="6" id="KW-1185">Reference proteome</keyword>
<dbReference type="InterPro" id="IPR003595">
    <property type="entry name" value="Tyr_Pase_cat"/>
</dbReference>
<feature type="region of interest" description="Disordered" evidence="3">
    <location>
        <begin position="1"/>
        <end position="22"/>
    </location>
</feature>
<dbReference type="Gene3D" id="3.90.190.10">
    <property type="entry name" value="Protein tyrosine phosphatase superfamily"/>
    <property type="match status" value="1"/>
</dbReference>
<dbReference type="PROSITE" id="PS50056">
    <property type="entry name" value="TYR_PHOSPHATASE_2"/>
    <property type="match status" value="1"/>
</dbReference>
<dbReference type="PROSITE" id="PS50054">
    <property type="entry name" value="TYR_PHOSPHATASE_DUAL"/>
    <property type="match status" value="1"/>
</dbReference>
<keyword evidence="2" id="KW-0904">Protein phosphatase</keyword>
<organism evidence="6 7">
    <name type="scientific">Ditylenchus dipsaci</name>
    <dbReference type="NCBI Taxonomy" id="166011"/>
    <lineage>
        <taxon>Eukaryota</taxon>
        <taxon>Metazoa</taxon>
        <taxon>Ecdysozoa</taxon>
        <taxon>Nematoda</taxon>
        <taxon>Chromadorea</taxon>
        <taxon>Rhabditida</taxon>
        <taxon>Tylenchina</taxon>
        <taxon>Tylenchomorpha</taxon>
        <taxon>Sphaerularioidea</taxon>
        <taxon>Anguinidae</taxon>
        <taxon>Anguininae</taxon>
        <taxon>Ditylenchus</taxon>
    </lineage>
</organism>
<dbReference type="SUPFAM" id="SSF52799">
    <property type="entry name" value="(Phosphotyrosine protein) phosphatases II"/>
    <property type="match status" value="1"/>
</dbReference>
<evidence type="ECO:0000259" key="4">
    <source>
        <dbReference type="PROSITE" id="PS50054"/>
    </source>
</evidence>
<dbReference type="Pfam" id="PF00782">
    <property type="entry name" value="DSPc"/>
    <property type="match status" value="1"/>
</dbReference>
<dbReference type="InterPro" id="IPR000387">
    <property type="entry name" value="Tyr_Pase_dom"/>
</dbReference>
<dbReference type="InterPro" id="IPR029021">
    <property type="entry name" value="Prot-tyrosine_phosphatase-like"/>
</dbReference>
<keyword evidence="1" id="KW-0378">Hydrolase</keyword>
<sequence length="276" mass="30999">MNSKPKSAIHKRQSSKARNPTANRMRFPDRWLQYVPVGKDIPGLRIVAFKTPLHSQYFTGMADDDETRFEVSTVLSYASQAGKTLGLVVDLTNTDKYYNAQDWLDNSVEYHKLKCRGHEVNKQEEIVQNFITTILEFLSKNVNNDKVVGVHCTHGLNRTGYLICRYMIDCLGVSAAEAIEKFEMNRGHTIERHHYIASLYESEARAKALGILPPTMQVPLIDNKAEENPAASESLTRNPAEQESVPQCPAIAEYLPGNPTQNQPVPEDITPAINNS</sequence>
<evidence type="ECO:0000256" key="3">
    <source>
        <dbReference type="SAM" id="MobiDB-lite"/>
    </source>
</evidence>
<proteinExistence type="predicted"/>
<dbReference type="AlphaFoldDB" id="A0A915DT21"/>
<evidence type="ECO:0000259" key="5">
    <source>
        <dbReference type="PROSITE" id="PS50056"/>
    </source>
</evidence>
<protein>
    <submittedName>
        <fullName evidence="7">RNA/RNP complex-1-interacting phosphatase</fullName>
    </submittedName>
</protein>
<dbReference type="PANTHER" id="PTHR10367:SF9">
    <property type="entry name" value="DUAL-SPECIFICITY PHOSPHATASE 11 (RNA_RNP COMPLEX 1-INTERACTING)"/>
    <property type="match status" value="1"/>
</dbReference>
<evidence type="ECO:0000313" key="6">
    <source>
        <dbReference type="Proteomes" id="UP000887574"/>
    </source>
</evidence>
<feature type="domain" description="Tyrosine-protein phosphatase" evidence="4">
    <location>
        <begin position="35"/>
        <end position="208"/>
    </location>
</feature>
<dbReference type="GO" id="GO:0004651">
    <property type="term" value="F:polynucleotide 5'-phosphatase activity"/>
    <property type="evidence" value="ECO:0007669"/>
    <property type="project" value="TreeGrafter"/>
</dbReference>
<name>A0A915DT21_9BILA</name>
<reference evidence="7" key="1">
    <citation type="submission" date="2022-11" db="UniProtKB">
        <authorList>
            <consortium name="WormBaseParasite"/>
        </authorList>
    </citation>
    <scope>IDENTIFICATION</scope>
</reference>
<dbReference type="WBParaSite" id="jg23353">
    <property type="protein sequence ID" value="jg23353"/>
    <property type="gene ID" value="jg23353"/>
</dbReference>
<dbReference type="InterPro" id="IPR051029">
    <property type="entry name" value="mRNA_Capping_Enz/RNA_Phosphat"/>
</dbReference>
<dbReference type="PANTHER" id="PTHR10367">
    <property type="entry name" value="MRNA-CAPPING ENZYME"/>
    <property type="match status" value="1"/>
</dbReference>